<reference evidence="1" key="2">
    <citation type="submission" date="2023-05" db="EMBL/GenBank/DDBJ databases">
        <authorList>
            <person name="Fouks B."/>
        </authorList>
    </citation>
    <scope>NUCLEOTIDE SEQUENCE</scope>
    <source>
        <strain evidence="1">Stay&amp;Tobe</strain>
        <tissue evidence="1">Testes</tissue>
    </source>
</reference>
<accession>A0AAD8E8F0</accession>
<proteinExistence type="predicted"/>
<evidence type="ECO:0000313" key="1">
    <source>
        <dbReference type="EMBL" id="KAJ9580963.1"/>
    </source>
</evidence>
<comment type="caution">
    <text evidence="1">The sequence shown here is derived from an EMBL/GenBank/DDBJ whole genome shotgun (WGS) entry which is preliminary data.</text>
</comment>
<sequence>ICHNHLETEDRSRCCRNADWRQWPCNKRAMAFDQSPARTCRGRLDQSTTLPSCGMFIKNCSIGNYHSHAQLLSRLSIIHYASNFVVSHLPIISLWQHSADRMRSVYNVSRDAELHTRQSAAQRAFRDRNSIT</sequence>
<protein>
    <submittedName>
        <fullName evidence="1">Uncharacterized protein</fullName>
    </submittedName>
</protein>
<keyword evidence="2" id="KW-1185">Reference proteome</keyword>
<organism evidence="1 2">
    <name type="scientific">Diploptera punctata</name>
    <name type="common">Pacific beetle cockroach</name>
    <dbReference type="NCBI Taxonomy" id="6984"/>
    <lineage>
        <taxon>Eukaryota</taxon>
        <taxon>Metazoa</taxon>
        <taxon>Ecdysozoa</taxon>
        <taxon>Arthropoda</taxon>
        <taxon>Hexapoda</taxon>
        <taxon>Insecta</taxon>
        <taxon>Pterygota</taxon>
        <taxon>Neoptera</taxon>
        <taxon>Polyneoptera</taxon>
        <taxon>Dictyoptera</taxon>
        <taxon>Blattodea</taxon>
        <taxon>Blaberoidea</taxon>
        <taxon>Blaberidae</taxon>
        <taxon>Diplopterinae</taxon>
        <taxon>Diploptera</taxon>
    </lineage>
</organism>
<dbReference type="EMBL" id="JASPKZ010008077">
    <property type="protein sequence ID" value="KAJ9580963.1"/>
    <property type="molecule type" value="Genomic_DNA"/>
</dbReference>
<dbReference type="Proteomes" id="UP001233999">
    <property type="component" value="Unassembled WGS sequence"/>
</dbReference>
<gene>
    <name evidence="1" type="ORF">L9F63_023861</name>
</gene>
<feature type="non-terminal residue" evidence="1">
    <location>
        <position position="1"/>
    </location>
</feature>
<feature type="non-terminal residue" evidence="1">
    <location>
        <position position="132"/>
    </location>
</feature>
<name>A0AAD8E8F0_DIPPU</name>
<reference evidence="1" key="1">
    <citation type="journal article" date="2023" name="IScience">
        <title>Live-bearing cockroach genome reveals convergent evolutionary mechanisms linked to viviparity in insects and beyond.</title>
        <authorList>
            <person name="Fouks B."/>
            <person name="Harrison M.C."/>
            <person name="Mikhailova A.A."/>
            <person name="Marchal E."/>
            <person name="English S."/>
            <person name="Carruthers M."/>
            <person name="Jennings E.C."/>
            <person name="Chiamaka E.L."/>
            <person name="Frigard R.A."/>
            <person name="Pippel M."/>
            <person name="Attardo G.M."/>
            <person name="Benoit J.B."/>
            <person name="Bornberg-Bauer E."/>
            <person name="Tobe S.S."/>
        </authorList>
    </citation>
    <scope>NUCLEOTIDE SEQUENCE</scope>
    <source>
        <strain evidence="1">Stay&amp;Tobe</strain>
    </source>
</reference>
<evidence type="ECO:0000313" key="2">
    <source>
        <dbReference type="Proteomes" id="UP001233999"/>
    </source>
</evidence>
<dbReference type="AlphaFoldDB" id="A0AAD8E8F0"/>